<dbReference type="EMBL" id="JAPQKL010000006">
    <property type="protein sequence ID" value="KAJ5123939.1"/>
    <property type="molecule type" value="Genomic_DNA"/>
</dbReference>
<gene>
    <name evidence="2" type="ORF">N7515_007764</name>
</gene>
<dbReference type="Proteomes" id="UP001149079">
    <property type="component" value="Unassembled WGS sequence"/>
</dbReference>
<feature type="region of interest" description="Disordered" evidence="1">
    <location>
        <begin position="92"/>
        <end position="118"/>
    </location>
</feature>
<proteinExistence type="predicted"/>
<organism evidence="2 3">
    <name type="scientific">Penicillium bovifimosum</name>
    <dbReference type="NCBI Taxonomy" id="126998"/>
    <lineage>
        <taxon>Eukaryota</taxon>
        <taxon>Fungi</taxon>
        <taxon>Dikarya</taxon>
        <taxon>Ascomycota</taxon>
        <taxon>Pezizomycotina</taxon>
        <taxon>Eurotiomycetes</taxon>
        <taxon>Eurotiomycetidae</taxon>
        <taxon>Eurotiales</taxon>
        <taxon>Aspergillaceae</taxon>
        <taxon>Penicillium</taxon>
    </lineage>
</organism>
<dbReference type="GeneID" id="81407678"/>
<accession>A0A9W9KVP7</accession>
<evidence type="ECO:0000256" key="1">
    <source>
        <dbReference type="SAM" id="MobiDB-lite"/>
    </source>
</evidence>
<dbReference type="RefSeq" id="XP_056518338.1">
    <property type="nucleotide sequence ID" value="XM_056668508.1"/>
</dbReference>
<feature type="compositionally biased region" description="Polar residues" evidence="1">
    <location>
        <begin position="108"/>
        <end position="118"/>
    </location>
</feature>
<name>A0A9W9KVP7_9EURO</name>
<reference evidence="2" key="1">
    <citation type="submission" date="2022-11" db="EMBL/GenBank/DDBJ databases">
        <authorList>
            <person name="Petersen C."/>
        </authorList>
    </citation>
    <scope>NUCLEOTIDE SEQUENCE</scope>
    <source>
        <strain evidence="2">IBT 22155</strain>
    </source>
</reference>
<evidence type="ECO:0000313" key="2">
    <source>
        <dbReference type="EMBL" id="KAJ5123939.1"/>
    </source>
</evidence>
<evidence type="ECO:0000313" key="3">
    <source>
        <dbReference type="Proteomes" id="UP001149079"/>
    </source>
</evidence>
<feature type="region of interest" description="Disordered" evidence="1">
    <location>
        <begin position="46"/>
        <end position="76"/>
    </location>
</feature>
<keyword evidence="3" id="KW-1185">Reference proteome</keyword>
<reference evidence="2" key="2">
    <citation type="journal article" date="2023" name="IMA Fungus">
        <title>Comparative genomic study of the Penicillium genus elucidates a diverse pangenome and 15 lateral gene transfer events.</title>
        <authorList>
            <person name="Petersen C."/>
            <person name="Sorensen T."/>
            <person name="Nielsen M.R."/>
            <person name="Sondergaard T.E."/>
            <person name="Sorensen J.L."/>
            <person name="Fitzpatrick D.A."/>
            <person name="Frisvad J.C."/>
            <person name="Nielsen K.L."/>
        </authorList>
    </citation>
    <scope>NUCLEOTIDE SEQUENCE</scope>
    <source>
        <strain evidence="2">IBT 22155</strain>
    </source>
</reference>
<protein>
    <submittedName>
        <fullName evidence="2">Uncharacterized protein</fullName>
    </submittedName>
</protein>
<sequence length="118" mass="13174">MSLRRFAPVTATQKPTSMQRDFHHISFAEQLIMQGNKSIEHIHINQNFMKPSQPPGRSAGYPKEQNKDSSTGVADMHQINASAPVTILLRHRNASRTSPNRYKCGKSQPYSVGNSKAV</sequence>
<dbReference type="AlphaFoldDB" id="A0A9W9KVP7"/>
<comment type="caution">
    <text evidence="2">The sequence shown here is derived from an EMBL/GenBank/DDBJ whole genome shotgun (WGS) entry which is preliminary data.</text>
</comment>